<name>A0A066X438_COLSU</name>
<sequence length="325" mass="35664">MGLQSSQPWLLTAMYLVSIIGGSVATVALVARLAVRKSWNTLEIDDYLMLPAWLCSVTGQWILIVVIRSDQPSQLGDVVELVVLLSRSLIEQSFVALCLRMFVSLWQNWAAKAMATVISIYTVVLSALFIYRTACPAAFPSVAMDGGFGDTLQLAIAATGARIPVDLVLVVVPVLIVARVQMKSMDKLRVILLWCLPVAYGQPWMADSDKRLTNSRPTAFSSARLYLLFCLPHSPDPTRSAAMAIVCLLVEVNLAIICGNLPAMLKATRQVKDRISTVVWAHVDPESGRDERSRYRWQGDVYALNGTISQNSSQHIMLSPPASAM</sequence>
<evidence type="ECO:0000313" key="8">
    <source>
        <dbReference type="EMBL" id="KDN60770.1"/>
    </source>
</evidence>
<protein>
    <recommendedName>
        <fullName evidence="7">Rhodopsin domain-containing protein</fullName>
    </recommendedName>
</protein>
<feature type="transmembrane region" description="Helical" evidence="6">
    <location>
        <begin position="81"/>
        <end position="103"/>
    </location>
</feature>
<comment type="similarity">
    <text evidence="5">Belongs to the SAT4 family.</text>
</comment>
<evidence type="ECO:0000256" key="5">
    <source>
        <dbReference type="ARBA" id="ARBA00038359"/>
    </source>
</evidence>
<dbReference type="Pfam" id="PF20684">
    <property type="entry name" value="Fung_rhodopsin"/>
    <property type="match status" value="1"/>
</dbReference>
<evidence type="ECO:0000256" key="2">
    <source>
        <dbReference type="ARBA" id="ARBA00022692"/>
    </source>
</evidence>
<dbReference type="InterPro" id="IPR052337">
    <property type="entry name" value="SAT4-like"/>
</dbReference>
<reference evidence="9" key="1">
    <citation type="journal article" date="2014" name="Genome Announc.">
        <title>Draft genome sequence of Colletotrichum sublineola, a destructive pathogen of cultivated sorghum.</title>
        <authorList>
            <person name="Baroncelli R."/>
            <person name="Sanz-Martin J.M."/>
            <person name="Rech G.E."/>
            <person name="Sukno S.A."/>
            <person name="Thon M.R."/>
        </authorList>
    </citation>
    <scope>NUCLEOTIDE SEQUENCE [LARGE SCALE GENOMIC DNA]</scope>
    <source>
        <strain evidence="9">TX430BB</strain>
    </source>
</reference>
<evidence type="ECO:0000256" key="1">
    <source>
        <dbReference type="ARBA" id="ARBA00004141"/>
    </source>
</evidence>
<organism evidence="8 9">
    <name type="scientific">Colletotrichum sublineola</name>
    <name type="common">Sorghum anthracnose fungus</name>
    <dbReference type="NCBI Taxonomy" id="1173701"/>
    <lineage>
        <taxon>Eukaryota</taxon>
        <taxon>Fungi</taxon>
        <taxon>Dikarya</taxon>
        <taxon>Ascomycota</taxon>
        <taxon>Pezizomycotina</taxon>
        <taxon>Sordariomycetes</taxon>
        <taxon>Hypocreomycetidae</taxon>
        <taxon>Glomerellales</taxon>
        <taxon>Glomerellaceae</taxon>
        <taxon>Colletotrichum</taxon>
        <taxon>Colletotrichum graminicola species complex</taxon>
    </lineage>
</organism>
<dbReference type="OrthoDB" id="10652625at2759"/>
<keyword evidence="2 6" id="KW-0812">Transmembrane</keyword>
<feature type="transmembrane region" description="Helical" evidence="6">
    <location>
        <begin position="190"/>
        <end position="206"/>
    </location>
</feature>
<dbReference type="PANTHER" id="PTHR33048">
    <property type="entry name" value="PTH11-LIKE INTEGRAL MEMBRANE PROTEIN (AFU_ORTHOLOGUE AFUA_5G11245)"/>
    <property type="match status" value="1"/>
</dbReference>
<keyword evidence="4 6" id="KW-0472">Membrane</keyword>
<gene>
    <name evidence="8" type="ORF">CSUB01_05962</name>
</gene>
<dbReference type="InterPro" id="IPR049326">
    <property type="entry name" value="Rhodopsin_dom_fungi"/>
</dbReference>
<dbReference type="Proteomes" id="UP000027238">
    <property type="component" value="Unassembled WGS sequence"/>
</dbReference>
<evidence type="ECO:0000256" key="6">
    <source>
        <dbReference type="SAM" id="Phobius"/>
    </source>
</evidence>
<comment type="caution">
    <text evidence="8">The sequence shown here is derived from an EMBL/GenBank/DDBJ whole genome shotgun (WGS) entry which is preliminary data.</text>
</comment>
<feature type="transmembrane region" description="Helical" evidence="6">
    <location>
        <begin position="154"/>
        <end position="178"/>
    </location>
</feature>
<dbReference type="GO" id="GO:0016020">
    <property type="term" value="C:membrane"/>
    <property type="evidence" value="ECO:0007669"/>
    <property type="project" value="UniProtKB-SubCell"/>
</dbReference>
<evidence type="ECO:0000313" key="9">
    <source>
        <dbReference type="Proteomes" id="UP000027238"/>
    </source>
</evidence>
<dbReference type="AlphaFoldDB" id="A0A066X438"/>
<evidence type="ECO:0000259" key="7">
    <source>
        <dbReference type="Pfam" id="PF20684"/>
    </source>
</evidence>
<dbReference type="EMBL" id="JMSE01001474">
    <property type="protein sequence ID" value="KDN60770.1"/>
    <property type="molecule type" value="Genomic_DNA"/>
</dbReference>
<feature type="transmembrane region" description="Helical" evidence="6">
    <location>
        <begin position="47"/>
        <end position="69"/>
    </location>
</feature>
<dbReference type="STRING" id="1173701.A0A066X438"/>
<dbReference type="HOGENOM" id="CLU_855331_0_0_1"/>
<accession>A0A066X438</accession>
<proteinExistence type="inferred from homology"/>
<keyword evidence="3 6" id="KW-1133">Transmembrane helix</keyword>
<feature type="transmembrane region" description="Helical" evidence="6">
    <location>
        <begin position="241"/>
        <end position="265"/>
    </location>
</feature>
<feature type="transmembrane region" description="Helical" evidence="6">
    <location>
        <begin position="12"/>
        <end position="35"/>
    </location>
</feature>
<feature type="domain" description="Rhodopsin" evidence="7">
    <location>
        <begin position="31"/>
        <end position="266"/>
    </location>
</feature>
<keyword evidence="9" id="KW-1185">Reference proteome</keyword>
<evidence type="ECO:0000256" key="4">
    <source>
        <dbReference type="ARBA" id="ARBA00023136"/>
    </source>
</evidence>
<comment type="subcellular location">
    <subcellularLocation>
        <location evidence="1">Membrane</location>
        <topology evidence="1">Multi-pass membrane protein</topology>
    </subcellularLocation>
</comment>
<evidence type="ECO:0000256" key="3">
    <source>
        <dbReference type="ARBA" id="ARBA00022989"/>
    </source>
</evidence>
<feature type="transmembrane region" description="Helical" evidence="6">
    <location>
        <begin position="115"/>
        <end position="134"/>
    </location>
</feature>
<dbReference type="PANTHER" id="PTHR33048:SF55">
    <property type="entry name" value="INTEGRAL MEMBRANE PROTEIN"/>
    <property type="match status" value="1"/>
</dbReference>